<dbReference type="Gene3D" id="3.40.30.10">
    <property type="entry name" value="Glutaredoxin"/>
    <property type="match status" value="1"/>
</dbReference>
<dbReference type="SUPFAM" id="SSF47616">
    <property type="entry name" value="GST C-terminal domain-like"/>
    <property type="match status" value="1"/>
</dbReference>
<dbReference type="SFLD" id="SFLDS00019">
    <property type="entry name" value="Glutathione_Transferase_(cytos"/>
    <property type="match status" value="1"/>
</dbReference>
<dbReference type="GO" id="GO:0004364">
    <property type="term" value="F:glutathione transferase activity"/>
    <property type="evidence" value="ECO:0007669"/>
    <property type="project" value="TreeGrafter"/>
</dbReference>
<gene>
    <name evidence="2" type="ORF">IOQ59_05865</name>
</gene>
<dbReference type="CDD" id="cd03043">
    <property type="entry name" value="GST_N_1"/>
    <property type="match status" value="1"/>
</dbReference>
<dbReference type="PANTHER" id="PTHR42673:SF4">
    <property type="entry name" value="MALEYLACETOACETATE ISOMERASE"/>
    <property type="match status" value="1"/>
</dbReference>
<dbReference type="PROSITE" id="PS50404">
    <property type="entry name" value="GST_NTER"/>
    <property type="match status" value="1"/>
</dbReference>
<feature type="domain" description="GST N-terminal" evidence="1">
    <location>
        <begin position="1"/>
        <end position="81"/>
    </location>
</feature>
<accession>A0A8J7FG77</accession>
<dbReference type="EMBL" id="JADEYS010000004">
    <property type="protein sequence ID" value="MBE9396788.1"/>
    <property type="molecule type" value="Genomic_DNA"/>
</dbReference>
<reference evidence="2" key="1">
    <citation type="submission" date="2020-10" db="EMBL/GenBank/DDBJ databases">
        <title>Bacterium isolated from coastal waters sediment.</title>
        <authorList>
            <person name="Chen R.-J."/>
            <person name="Lu D.-C."/>
            <person name="Zhu K.-L."/>
            <person name="Du Z.-J."/>
        </authorList>
    </citation>
    <scope>NUCLEOTIDE SEQUENCE</scope>
    <source>
        <strain evidence="2">N1Y112</strain>
    </source>
</reference>
<evidence type="ECO:0000313" key="3">
    <source>
        <dbReference type="Proteomes" id="UP000640333"/>
    </source>
</evidence>
<sequence length="217" mass="24382">MELIVGNKNYSSWSLRGWLMLAAFNLDFKDTRLLLHTDTFYRELEKLGVAGKVPVLLDGDLTVWDSLAICEYVSETYLDGRGWPVDKAARAEARAVANEMHSGFMALRSEMPMNCRAKRRIEPSAAAMQDVARIDAIWSGLRARFADQGPWLFGEFSIADVMFAPVASRFETYGIEVSDLSRTYMAAVLNHSAMQEWIEAGKRESEIVESDEVGIDV</sequence>
<proteinExistence type="predicted"/>
<evidence type="ECO:0000313" key="2">
    <source>
        <dbReference type="EMBL" id="MBE9396788.1"/>
    </source>
</evidence>
<dbReference type="Pfam" id="PF13409">
    <property type="entry name" value="GST_N_2"/>
    <property type="match status" value="1"/>
</dbReference>
<dbReference type="InterPro" id="IPR004045">
    <property type="entry name" value="Glutathione_S-Trfase_N"/>
</dbReference>
<name>A0A8J7FG77_9GAMM</name>
<dbReference type="InterPro" id="IPR036282">
    <property type="entry name" value="Glutathione-S-Trfase_C_sf"/>
</dbReference>
<dbReference type="AlphaFoldDB" id="A0A8J7FG77"/>
<dbReference type="SUPFAM" id="SSF52833">
    <property type="entry name" value="Thioredoxin-like"/>
    <property type="match status" value="1"/>
</dbReference>
<comment type="caution">
    <text evidence="2">The sequence shown here is derived from an EMBL/GenBank/DDBJ whole genome shotgun (WGS) entry which is preliminary data.</text>
</comment>
<dbReference type="CDD" id="cd03194">
    <property type="entry name" value="GST_C_3"/>
    <property type="match status" value="1"/>
</dbReference>
<keyword evidence="3" id="KW-1185">Reference proteome</keyword>
<dbReference type="GO" id="GO:0006559">
    <property type="term" value="P:L-phenylalanine catabolic process"/>
    <property type="evidence" value="ECO:0007669"/>
    <property type="project" value="TreeGrafter"/>
</dbReference>
<dbReference type="GO" id="GO:0006749">
    <property type="term" value="P:glutathione metabolic process"/>
    <property type="evidence" value="ECO:0007669"/>
    <property type="project" value="TreeGrafter"/>
</dbReference>
<dbReference type="GO" id="GO:0016034">
    <property type="term" value="F:maleylacetoacetate isomerase activity"/>
    <property type="evidence" value="ECO:0007669"/>
    <property type="project" value="TreeGrafter"/>
</dbReference>
<evidence type="ECO:0000259" key="1">
    <source>
        <dbReference type="PROSITE" id="PS50404"/>
    </source>
</evidence>
<organism evidence="2 3">
    <name type="scientific">Pontibacterium sinense</name>
    <dbReference type="NCBI Taxonomy" id="2781979"/>
    <lineage>
        <taxon>Bacteria</taxon>
        <taxon>Pseudomonadati</taxon>
        <taxon>Pseudomonadota</taxon>
        <taxon>Gammaproteobacteria</taxon>
        <taxon>Oceanospirillales</taxon>
        <taxon>Oceanospirillaceae</taxon>
        <taxon>Pontibacterium</taxon>
    </lineage>
</organism>
<protein>
    <submittedName>
        <fullName evidence="2">Glutathione S-transferase family protein</fullName>
    </submittedName>
</protein>
<dbReference type="InterPro" id="IPR036249">
    <property type="entry name" value="Thioredoxin-like_sf"/>
</dbReference>
<dbReference type="InterPro" id="IPR040079">
    <property type="entry name" value="Glutathione_S-Trfase"/>
</dbReference>
<dbReference type="Gene3D" id="1.20.1050.10">
    <property type="match status" value="1"/>
</dbReference>
<dbReference type="RefSeq" id="WP_193952340.1">
    <property type="nucleotide sequence ID" value="NZ_JADEYS010000004.1"/>
</dbReference>
<dbReference type="Proteomes" id="UP000640333">
    <property type="component" value="Unassembled WGS sequence"/>
</dbReference>
<dbReference type="Pfam" id="PF13410">
    <property type="entry name" value="GST_C_2"/>
    <property type="match status" value="1"/>
</dbReference>
<dbReference type="PANTHER" id="PTHR42673">
    <property type="entry name" value="MALEYLACETOACETATE ISOMERASE"/>
    <property type="match status" value="1"/>
</dbReference>